<keyword evidence="1" id="KW-0378">Hydrolase</keyword>
<dbReference type="InterPro" id="IPR014553">
    <property type="entry name" value="Aminopept"/>
</dbReference>
<accession>A0A9X1TC11</accession>
<protein>
    <submittedName>
        <fullName evidence="1">Aminopeptidase</fullName>
    </submittedName>
</protein>
<reference evidence="1" key="1">
    <citation type="submission" date="2021-12" db="EMBL/GenBank/DDBJ databases">
        <title>Novel species in genus Dyadobacter.</title>
        <authorList>
            <person name="Ma C."/>
        </authorList>
    </citation>
    <scope>NUCLEOTIDE SEQUENCE</scope>
    <source>
        <strain evidence="1">CY399</strain>
    </source>
</reference>
<keyword evidence="1" id="KW-0031">Aminopeptidase</keyword>
<dbReference type="AlphaFoldDB" id="A0A9X1TC11"/>
<keyword evidence="1" id="KW-0645">Protease</keyword>
<dbReference type="Proteomes" id="UP001139700">
    <property type="component" value="Unassembled WGS sequence"/>
</dbReference>
<dbReference type="RefSeq" id="WP_234615449.1">
    <property type="nucleotide sequence ID" value="NZ_CP098806.1"/>
</dbReference>
<evidence type="ECO:0000313" key="2">
    <source>
        <dbReference type="Proteomes" id="UP001139700"/>
    </source>
</evidence>
<evidence type="ECO:0000313" key="1">
    <source>
        <dbReference type="EMBL" id="MCF0042604.1"/>
    </source>
</evidence>
<dbReference type="GO" id="GO:0004177">
    <property type="term" value="F:aminopeptidase activity"/>
    <property type="evidence" value="ECO:0007669"/>
    <property type="project" value="UniProtKB-KW"/>
</dbReference>
<organism evidence="1 2">
    <name type="scientific">Dyadobacter fanqingshengii</name>
    <dbReference type="NCBI Taxonomy" id="2906443"/>
    <lineage>
        <taxon>Bacteria</taxon>
        <taxon>Pseudomonadati</taxon>
        <taxon>Bacteroidota</taxon>
        <taxon>Cytophagia</taxon>
        <taxon>Cytophagales</taxon>
        <taxon>Spirosomataceae</taxon>
        <taxon>Dyadobacter</taxon>
    </lineage>
</organism>
<dbReference type="EMBL" id="JAJTTA010000004">
    <property type="protein sequence ID" value="MCF0042604.1"/>
    <property type="molecule type" value="Genomic_DNA"/>
</dbReference>
<proteinExistence type="predicted"/>
<name>A0A9X1TC11_9BACT</name>
<sequence length="350" mass="40233">MFKKILLAVLVLCVLAGIYYRNLLSYGWMQASGQVKILMNVEDVADVMNDPSFPDSLKARIRLIEEIKQFGVDSLGLTPSKNYTTFYNQHGKPLIWLITASEKYKVEPHKWHFPIIGSFPYKGFFDSTRAVTEERQLIQMGLDTDIGEVSAWSTLGYLKDPILSSMLKRKVGSLANLILHELTHGTLFVKNNLELNENLASFIGDQGAIRFLKFKYGRDSQELRIYEYSKKYNDAYSGHMLRGITRLDSLYRTFGKDPVVNAHRDSLKTKLIMTILADADTLLSGKRTLTNKNRQAASRWPDGKLPNNAYFISYQTYKSKQDIFKIEFEQKFGGNIKKYLTWLKEKYPSL</sequence>
<keyword evidence="2" id="KW-1185">Reference proteome</keyword>
<comment type="caution">
    <text evidence="1">The sequence shown here is derived from an EMBL/GenBank/DDBJ whole genome shotgun (WGS) entry which is preliminary data.</text>
</comment>
<gene>
    <name evidence="1" type="ORF">LXM24_21055</name>
</gene>
<dbReference type="Pfam" id="PF10023">
    <property type="entry name" value="Aminopep"/>
    <property type="match status" value="1"/>
</dbReference>